<dbReference type="OrthoDB" id="8613246at2"/>
<dbReference type="eggNOG" id="ENOG5032P8G">
    <property type="taxonomic scope" value="Bacteria"/>
</dbReference>
<reference evidence="1 2" key="2">
    <citation type="submission" date="2011-10" db="EMBL/GenBank/DDBJ databases">
        <title>The Genome Sequence of Simonsiella muelleri ATCC 29453.</title>
        <authorList>
            <consortium name="The Broad Institute Genome Sequencing Platform"/>
            <consortium name="The Broad Institute Genome Sequencing Center for Infectious Disease"/>
            <person name="Earl A."/>
            <person name="Ward D."/>
            <person name="Feldgarden M."/>
            <person name="Gevers D."/>
            <person name="Izard J."/>
            <person name="Baranova O.V."/>
            <person name="Blanton J.M."/>
            <person name="Tanner A.C."/>
            <person name="Dewhirst F."/>
            <person name="Young S.K."/>
            <person name="Zeng Q."/>
            <person name="Gargeya S."/>
            <person name="Fitzgerald M."/>
            <person name="Haas B."/>
            <person name="Abouelleil A."/>
            <person name="Alvarado L."/>
            <person name="Arachchi H.M."/>
            <person name="Berlin A."/>
            <person name="Brown A."/>
            <person name="Chapman S.B."/>
            <person name="Chen Z."/>
            <person name="Dunbar C."/>
            <person name="Freedman E."/>
            <person name="Gearin G."/>
            <person name="Goldberg J."/>
            <person name="Griggs A."/>
            <person name="Gujja S."/>
            <person name="Heiman D."/>
            <person name="Howarth C."/>
            <person name="Larson L."/>
            <person name="Lui A."/>
            <person name="MacDonald P.J.P."/>
            <person name="Montmayeur A."/>
            <person name="Murphy C."/>
            <person name="Neiman D."/>
            <person name="Pearson M."/>
            <person name="Priest M."/>
            <person name="Roberts A."/>
            <person name="Saif S."/>
            <person name="Shea T."/>
            <person name="Shenoy N."/>
            <person name="Sisk P."/>
            <person name="Stolte C."/>
            <person name="Sykes S."/>
            <person name="Wortman J."/>
            <person name="Nusbaum C."/>
            <person name="Birren B."/>
        </authorList>
    </citation>
    <scope>NUCLEOTIDE SEQUENCE [LARGE SCALE GENOMIC DNA]</scope>
    <source>
        <strain evidence="1 2">ATCC 29453</strain>
    </source>
</reference>
<reference evidence="1 2" key="1">
    <citation type="submission" date="2010-03" db="EMBL/GenBank/DDBJ databases">
        <authorList>
            <consortium name="The Broad Institute Genome Sequencing Platform"/>
            <person name="Ward D."/>
            <person name="Earl A."/>
            <person name="Feldgarden M."/>
            <person name="Gevers D."/>
            <person name="Young S."/>
            <person name="Zeng Q."/>
            <person name="Koehrsen M."/>
            <person name="Alvarado L."/>
            <person name="Berlin A.M."/>
            <person name="Borenstein D."/>
            <person name="Chapman S.B."/>
            <person name="Chen Z."/>
            <person name="Engels R."/>
            <person name="Freedman E."/>
            <person name="Gellesch M."/>
            <person name="Goldberg J."/>
            <person name="Griggs A."/>
            <person name="Gujja S."/>
            <person name="Heilman E.R."/>
            <person name="Heiman D.I."/>
            <person name="Hepburn T.A."/>
            <person name="Howarth C."/>
            <person name="Jen D."/>
            <person name="Larson L."/>
            <person name="Mehta T."/>
            <person name="Park D."/>
            <person name="Pearson M."/>
            <person name="Richards J."/>
            <person name="Roberts A."/>
            <person name="Saif S."/>
            <person name="Shea T.D."/>
            <person name="Shenoy N."/>
            <person name="Sisk P."/>
            <person name="Stolte C."/>
            <person name="Sykes S.N."/>
            <person name="Walk T."/>
            <person name="White J."/>
            <person name="Yandava C."/>
            <person name="Izard J."/>
            <person name="Baranova O.V."/>
            <person name="Blanton J.M."/>
            <person name="Tanner A.C."/>
            <person name="Dewhirst F."/>
            <person name="Haas B."/>
            <person name="Nusbaum C."/>
            <person name="Birren B."/>
        </authorList>
    </citation>
    <scope>NUCLEOTIDE SEQUENCE [LARGE SCALE GENOMIC DNA]</scope>
    <source>
        <strain evidence="1 2">ATCC 29453</strain>
    </source>
</reference>
<dbReference type="RefSeq" id="WP_002641541.1">
    <property type="nucleotide sequence ID" value="NZ_CP019448.1"/>
</dbReference>
<evidence type="ECO:0000313" key="2">
    <source>
        <dbReference type="Proteomes" id="UP000017813"/>
    </source>
</evidence>
<dbReference type="STRING" id="641147.HMPREF9021_00758"/>
<dbReference type="NCBIfam" id="TIGR01725">
    <property type="entry name" value="phge_HK97_gp10"/>
    <property type="match status" value="1"/>
</dbReference>
<dbReference type="Proteomes" id="UP000017813">
    <property type="component" value="Unassembled WGS sequence"/>
</dbReference>
<comment type="caution">
    <text evidence="1">The sequence shown here is derived from an EMBL/GenBank/DDBJ whole genome shotgun (WGS) entry which is preliminary data.</text>
</comment>
<protein>
    <submittedName>
        <fullName evidence="1">HK97 gp10 family phage protein</fullName>
    </submittedName>
</protein>
<organism evidence="1 2">
    <name type="scientific">Simonsiella muelleri ATCC 29453</name>
    <dbReference type="NCBI Taxonomy" id="641147"/>
    <lineage>
        <taxon>Bacteria</taxon>
        <taxon>Pseudomonadati</taxon>
        <taxon>Pseudomonadota</taxon>
        <taxon>Betaproteobacteria</taxon>
        <taxon>Neisseriales</taxon>
        <taxon>Neisseriaceae</taxon>
        <taxon>Simonsiella</taxon>
    </lineage>
</organism>
<proteinExistence type="predicted"/>
<gene>
    <name evidence="1" type="ORF">HMPREF9021_00758</name>
</gene>
<accession>V9HM22</accession>
<evidence type="ECO:0000313" key="1">
    <source>
        <dbReference type="EMBL" id="EFG31488.2"/>
    </source>
</evidence>
<dbReference type="KEGG" id="smur:BWP33_09490"/>
<dbReference type="AlphaFoldDB" id="V9HM22"/>
<dbReference type="Pfam" id="PF04883">
    <property type="entry name" value="HK97-gp10_like"/>
    <property type="match status" value="1"/>
</dbReference>
<dbReference type="EMBL" id="ADCY02000013">
    <property type="protein sequence ID" value="EFG31488.2"/>
    <property type="molecule type" value="Genomic_DNA"/>
</dbReference>
<name>V9HM22_9NEIS</name>
<keyword evidence="2" id="KW-1185">Reference proteome</keyword>
<sequence length="156" mass="17938">MLSIDCDLSAAFAQLNTLQDKVSEALRPAVYRAARMVYLETQNRAPMSEQGHWFYSRRKRDGTVGRKYYFVSGSLRQSIYIKHADDVSQDGEREEYVISWRKRSSQIGYVPYVHMVEYGTVHIPPAPFIRPAFDAKKAQAEQMIIDTIRKAVAQSD</sequence>
<dbReference type="InterPro" id="IPR010064">
    <property type="entry name" value="HK97-gp10_tail"/>
</dbReference>
<dbReference type="HOGENOM" id="CLU_1685408_0_0_4"/>